<dbReference type="SUPFAM" id="SSF47862">
    <property type="entry name" value="Saposin"/>
    <property type="match status" value="1"/>
</dbReference>
<accession>A0A504YU46</accession>
<dbReference type="InterPro" id="IPR008139">
    <property type="entry name" value="SaposinB_dom"/>
</dbReference>
<keyword evidence="5" id="KW-1185">Reference proteome</keyword>
<sequence length="280" mass="31455">MRLMMLTVVCLLVFMTRLSKEYLVIDGEMVVSRLSNTDSPQCSAIACNLCEIILDILQPLALSPAVDNFANQLIKRVCDAEGKTKRERFMCWVIMYDTVKTVLKLLHDMNPREACGNTTLCATQPSDLISFTSSEVSLEEKQHLISQHLNCFALGQLFNSPGGTIVKREELTLSLVGEPVNRRDFPSKTCVCQIEFHDSLCGSVSVHGTCNNLSVCSFITAPTSDLLIPILLENHLVQYPRVISNFQRCFRTYFLRSCCHMLTPSTHCHSTFAYLETSKL</sequence>
<keyword evidence="1" id="KW-1015">Disulfide bond</keyword>
<reference evidence="4 5" key="1">
    <citation type="submission" date="2019-04" db="EMBL/GenBank/DDBJ databases">
        <title>Annotation for the trematode Fasciola gigantica.</title>
        <authorList>
            <person name="Choi Y.-J."/>
        </authorList>
    </citation>
    <scope>NUCLEOTIDE SEQUENCE [LARGE SCALE GENOMIC DNA]</scope>
    <source>
        <strain evidence="4">Uganda_cow_1</strain>
    </source>
</reference>
<dbReference type="AlphaFoldDB" id="A0A504YU46"/>
<name>A0A504YU46_FASGI</name>
<dbReference type="EMBL" id="SUNJ01008349">
    <property type="protein sequence ID" value="TPP61318.1"/>
    <property type="molecule type" value="Genomic_DNA"/>
</dbReference>
<gene>
    <name evidence="4" type="ORF">FGIG_04943</name>
</gene>
<evidence type="ECO:0000313" key="5">
    <source>
        <dbReference type="Proteomes" id="UP000316759"/>
    </source>
</evidence>
<feature type="chain" id="PRO_5021220451" description="Saposin B-type domain-containing protein" evidence="2">
    <location>
        <begin position="22"/>
        <end position="280"/>
    </location>
</feature>
<evidence type="ECO:0000256" key="2">
    <source>
        <dbReference type="SAM" id="SignalP"/>
    </source>
</evidence>
<proteinExistence type="predicted"/>
<protein>
    <recommendedName>
        <fullName evidence="3">Saposin B-type domain-containing protein</fullName>
    </recommendedName>
</protein>
<dbReference type="PROSITE" id="PS50015">
    <property type="entry name" value="SAP_B"/>
    <property type="match status" value="1"/>
</dbReference>
<dbReference type="Proteomes" id="UP000316759">
    <property type="component" value="Unassembled WGS sequence"/>
</dbReference>
<dbReference type="Gene3D" id="1.10.225.10">
    <property type="entry name" value="Saposin-like"/>
    <property type="match status" value="1"/>
</dbReference>
<dbReference type="InterPro" id="IPR011001">
    <property type="entry name" value="Saposin-like"/>
</dbReference>
<feature type="signal peptide" evidence="2">
    <location>
        <begin position="1"/>
        <end position="21"/>
    </location>
</feature>
<feature type="domain" description="Saposin B-type" evidence="3">
    <location>
        <begin position="43"/>
        <end position="125"/>
    </location>
</feature>
<organism evidence="4 5">
    <name type="scientific">Fasciola gigantica</name>
    <name type="common">Giant liver fluke</name>
    <dbReference type="NCBI Taxonomy" id="46835"/>
    <lineage>
        <taxon>Eukaryota</taxon>
        <taxon>Metazoa</taxon>
        <taxon>Spiralia</taxon>
        <taxon>Lophotrochozoa</taxon>
        <taxon>Platyhelminthes</taxon>
        <taxon>Trematoda</taxon>
        <taxon>Digenea</taxon>
        <taxon>Plagiorchiida</taxon>
        <taxon>Echinostomata</taxon>
        <taxon>Echinostomatoidea</taxon>
        <taxon>Fasciolidae</taxon>
        <taxon>Fasciola</taxon>
    </lineage>
</organism>
<keyword evidence="2" id="KW-0732">Signal</keyword>
<comment type="caution">
    <text evidence="4">The sequence shown here is derived from an EMBL/GenBank/DDBJ whole genome shotgun (WGS) entry which is preliminary data.</text>
</comment>
<evidence type="ECO:0000259" key="3">
    <source>
        <dbReference type="PROSITE" id="PS50015"/>
    </source>
</evidence>
<evidence type="ECO:0000313" key="4">
    <source>
        <dbReference type="EMBL" id="TPP61318.1"/>
    </source>
</evidence>
<evidence type="ECO:0000256" key="1">
    <source>
        <dbReference type="ARBA" id="ARBA00023157"/>
    </source>
</evidence>